<dbReference type="GO" id="GO:0004175">
    <property type="term" value="F:endopeptidase activity"/>
    <property type="evidence" value="ECO:0007669"/>
    <property type="project" value="UniProtKB-ARBA"/>
</dbReference>
<feature type="transmembrane region" description="Helical" evidence="1">
    <location>
        <begin position="284"/>
        <end position="303"/>
    </location>
</feature>
<proteinExistence type="predicted"/>
<feature type="transmembrane region" description="Helical" evidence="1">
    <location>
        <begin position="323"/>
        <end position="344"/>
    </location>
</feature>
<dbReference type="InterPro" id="IPR003675">
    <property type="entry name" value="Rce1/LyrA-like_dom"/>
</dbReference>
<evidence type="ECO:0000256" key="1">
    <source>
        <dbReference type="SAM" id="Phobius"/>
    </source>
</evidence>
<protein>
    <recommendedName>
        <fullName evidence="2">CAAX prenyl protease 2/Lysostaphin resistance protein A-like domain-containing protein</fullName>
    </recommendedName>
</protein>
<organism evidence="3 4">
    <name type="scientific">Thlaspi arvense</name>
    <name type="common">Field penny-cress</name>
    <dbReference type="NCBI Taxonomy" id="13288"/>
    <lineage>
        <taxon>Eukaryota</taxon>
        <taxon>Viridiplantae</taxon>
        <taxon>Streptophyta</taxon>
        <taxon>Embryophyta</taxon>
        <taxon>Tracheophyta</taxon>
        <taxon>Spermatophyta</taxon>
        <taxon>Magnoliopsida</taxon>
        <taxon>eudicotyledons</taxon>
        <taxon>Gunneridae</taxon>
        <taxon>Pentapetalae</taxon>
        <taxon>rosids</taxon>
        <taxon>malvids</taxon>
        <taxon>Brassicales</taxon>
        <taxon>Brassicaceae</taxon>
        <taxon>Thlaspideae</taxon>
        <taxon>Thlaspi</taxon>
    </lineage>
</organism>
<sequence length="358" mass="39442">MLLLWSKFLKIIRSNNSTIQMVSQIISCLSQSSSLSCIFSPRSLFLPKTYNRSGLIRLSRGFASRRLSTVNRRKWRSASIFNSGKETGGEEKGSSSEWPILERWEVPWEWQTVSLTSLACGLSFILTGLTEMAIIPFLGIDVANLSLDEKAEILFLDQGLTTAVVLAVIFSVAKTYEPLPQDILRYDLKQPFNLRKGWLVWGGIGLVGAVGAIALTGVALSLFRTETPEREVDSLMKLLPLIGSSNISTLSLVGITGILAPLLEETVFRGFFMVSLTKWVPTPIAIIISSAAFALAHLTPGEFPQLFILGSVLGLSYAQTRNLITPMIIHGFWNSGVILLLTFLQIQGYDIKELLQAS</sequence>
<feature type="transmembrane region" description="Helical" evidence="1">
    <location>
        <begin position="198"/>
        <end position="223"/>
    </location>
</feature>
<name>A0AAU9RB84_THLAR</name>
<evidence type="ECO:0000313" key="3">
    <source>
        <dbReference type="EMBL" id="CAH2037770.1"/>
    </source>
</evidence>
<dbReference type="EMBL" id="OU466857">
    <property type="protein sequence ID" value="CAH2037770.1"/>
    <property type="molecule type" value="Genomic_DNA"/>
</dbReference>
<dbReference type="AlphaFoldDB" id="A0AAU9RB84"/>
<feature type="transmembrane region" description="Helical" evidence="1">
    <location>
        <begin position="243"/>
        <end position="263"/>
    </location>
</feature>
<gene>
    <name evidence="3" type="ORF">TAV2_LOCUS1964</name>
</gene>
<dbReference type="GO" id="GO:0080120">
    <property type="term" value="P:CAAX-box protein maturation"/>
    <property type="evidence" value="ECO:0007669"/>
    <property type="project" value="UniProtKB-ARBA"/>
</dbReference>
<feature type="transmembrane region" description="Helical" evidence="1">
    <location>
        <begin position="159"/>
        <end position="177"/>
    </location>
</feature>
<keyword evidence="1" id="KW-0812">Transmembrane</keyword>
<keyword evidence="1" id="KW-1133">Transmembrane helix</keyword>
<keyword evidence="1" id="KW-0472">Membrane</keyword>
<reference evidence="3 4" key="1">
    <citation type="submission" date="2022-03" db="EMBL/GenBank/DDBJ databases">
        <authorList>
            <person name="Nunn A."/>
            <person name="Chopra R."/>
            <person name="Nunn A."/>
            <person name="Contreras Garrido A."/>
        </authorList>
    </citation>
    <scope>NUCLEOTIDE SEQUENCE [LARGE SCALE GENOMIC DNA]</scope>
</reference>
<dbReference type="Pfam" id="PF02517">
    <property type="entry name" value="Rce1-like"/>
    <property type="match status" value="1"/>
</dbReference>
<accession>A0AAU9RB84</accession>
<feature type="domain" description="CAAX prenyl protease 2/Lysostaphin resistance protein A-like" evidence="2">
    <location>
        <begin position="249"/>
        <end position="335"/>
    </location>
</feature>
<dbReference type="PANTHER" id="PTHR43592:SF15">
    <property type="entry name" value="CAAX AMINO TERMINAL PROTEASE FAMILY PROTEIN"/>
    <property type="match status" value="1"/>
</dbReference>
<evidence type="ECO:0000313" key="4">
    <source>
        <dbReference type="Proteomes" id="UP000836841"/>
    </source>
</evidence>
<dbReference type="PANTHER" id="PTHR43592">
    <property type="entry name" value="CAAX AMINO TERMINAL PROTEASE"/>
    <property type="match status" value="1"/>
</dbReference>
<keyword evidence="4" id="KW-1185">Reference proteome</keyword>
<dbReference type="Proteomes" id="UP000836841">
    <property type="component" value="Chromosome 1"/>
</dbReference>
<evidence type="ECO:0000259" key="2">
    <source>
        <dbReference type="Pfam" id="PF02517"/>
    </source>
</evidence>
<feature type="transmembrane region" description="Helical" evidence="1">
    <location>
        <begin position="113"/>
        <end position="139"/>
    </location>
</feature>